<dbReference type="AlphaFoldDB" id="A0A5K8A8R7"/>
<evidence type="ECO:0000313" key="2">
    <source>
        <dbReference type="EMBL" id="BBO88859.1"/>
    </source>
</evidence>
<evidence type="ECO:0000313" key="3">
    <source>
        <dbReference type="Proteomes" id="UP000422108"/>
    </source>
</evidence>
<accession>A0A5K8A8R7</accession>
<feature type="transmembrane region" description="Helical" evidence="1">
    <location>
        <begin position="228"/>
        <end position="247"/>
    </location>
</feature>
<reference evidence="2 3" key="1">
    <citation type="submission" date="2019-11" db="EMBL/GenBank/DDBJ databases">
        <title>Comparative genomics of hydrocarbon-degrading Desulfosarcina strains.</title>
        <authorList>
            <person name="Watanabe M."/>
            <person name="Kojima H."/>
            <person name="Fukui M."/>
        </authorList>
    </citation>
    <scope>NUCLEOTIDE SEQUENCE [LARGE SCALE GENOMIC DNA]</scope>
    <source>
        <strain evidence="3">oXyS1</strain>
    </source>
</reference>
<organism evidence="2 3">
    <name type="scientific">Desulfosarcina ovata subsp. ovata</name>
    <dbReference type="NCBI Taxonomy" id="2752305"/>
    <lineage>
        <taxon>Bacteria</taxon>
        <taxon>Pseudomonadati</taxon>
        <taxon>Thermodesulfobacteriota</taxon>
        <taxon>Desulfobacteria</taxon>
        <taxon>Desulfobacterales</taxon>
        <taxon>Desulfosarcinaceae</taxon>
        <taxon>Desulfosarcina</taxon>
    </lineage>
</organism>
<keyword evidence="1" id="KW-0472">Membrane</keyword>
<dbReference type="EMBL" id="AP021879">
    <property type="protein sequence ID" value="BBO88859.1"/>
    <property type="molecule type" value="Genomic_DNA"/>
</dbReference>
<keyword evidence="1" id="KW-1133">Transmembrane helix</keyword>
<name>A0A5K8A8R7_9BACT</name>
<protein>
    <recommendedName>
        <fullName evidence="4">Glycosyltransferase</fullName>
    </recommendedName>
</protein>
<evidence type="ECO:0000256" key="1">
    <source>
        <dbReference type="SAM" id="Phobius"/>
    </source>
</evidence>
<keyword evidence="1" id="KW-0812">Transmembrane</keyword>
<evidence type="ECO:0008006" key="4">
    <source>
        <dbReference type="Google" id="ProtNLM"/>
    </source>
</evidence>
<proteinExistence type="predicted"/>
<gene>
    <name evidence="2" type="ORF">DSCOOX_20390</name>
</gene>
<dbReference type="Proteomes" id="UP000422108">
    <property type="component" value="Chromosome"/>
</dbReference>
<sequence length="248" mass="28582">MQTTMPLAEPINQRPGWNYFDRVYCISLKDRADRRRQARRQFDAVGLNGRVTFVEVEKHPRNSEQGIYESHQRCIARGLAQGAGTILIFEDDVRFDGFTRQRLDQCIAFLASTADWQAFFFGCLVRRSHRTQNPAVLAVTYRALTHAYALSRPMATRIVTKPWQGAPYDAMLASFNRGFFAAYPAFAFQSDSASDNTRQLRLDRFRRRCGGLMRIQKANQWICRYRRLLIAVHVLGMAVIAGLALYFR</sequence>
<keyword evidence="3" id="KW-1185">Reference proteome</keyword>